<dbReference type="KEGG" id="mmr:Mmar10_2737"/>
<dbReference type="GO" id="GO:0000976">
    <property type="term" value="F:transcription cis-regulatory region binding"/>
    <property type="evidence" value="ECO:0007669"/>
    <property type="project" value="TreeGrafter"/>
</dbReference>
<keyword evidence="2" id="KW-0238">DNA-binding</keyword>
<protein>
    <submittedName>
        <fullName evidence="5">Transcriptional regulator, LacI family</fullName>
    </submittedName>
</protein>
<evidence type="ECO:0000259" key="4">
    <source>
        <dbReference type="PROSITE" id="PS50932"/>
    </source>
</evidence>
<dbReference type="Pfam" id="PF00356">
    <property type="entry name" value="LacI"/>
    <property type="match status" value="1"/>
</dbReference>
<organism evidence="5 6">
    <name type="scientific">Maricaulis maris (strain MCS10)</name>
    <name type="common">Caulobacter maris</name>
    <dbReference type="NCBI Taxonomy" id="394221"/>
    <lineage>
        <taxon>Bacteria</taxon>
        <taxon>Pseudomonadati</taxon>
        <taxon>Pseudomonadota</taxon>
        <taxon>Alphaproteobacteria</taxon>
        <taxon>Maricaulales</taxon>
        <taxon>Maricaulaceae</taxon>
        <taxon>Maricaulis</taxon>
    </lineage>
</organism>
<evidence type="ECO:0000256" key="1">
    <source>
        <dbReference type="ARBA" id="ARBA00023015"/>
    </source>
</evidence>
<dbReference type="GO" id="GO:0003700">
    <property type="term" value="F:DNA-binding transcription factor activity"/>
    <property type="evidence" value="ECO:0007669"/>
    <property type="project" value="TreeGrafter"/>
</dbReference>
<dbReference type="Pfam" id="PF13377">
    <property type="entry name" value="Peripla_BP_3"/>
    <property type="match status" value="1"/>
</dbReference>
<dbReference type="PANTHER" id="PTHR30146">
    <property type="entry name" value="LACI-RELATED TRANSCRIPTIONAL REPRESSOR"/>
    <property type="match status" value="1"/>
</dbReference>
<dbReference type="InterPro" id="IPR046335">
    <property type="entry name" value="LacI/GalR-like_sensor"/>
</dbReference>
<dbReference type="Proteomes" id="UP000001964">
    <property type="component" value="Chromosome"/>
</dbReference>
<dbReference type="InterPro" id="IPR000843">
    <property type="entry name" value="HTH_LacI"/>
</dbReference>
<dbReference type="Gene3D" id="3.40.50.2300">
    <property type="match status" value="2"/>
</dbReference>
<keyword evidence="3" id="KW-0804">Transcription</keyword>
<dbReference type="AlphaFoldDB" id="Q0AL20"/>
<dbReference type="InterPro" id="IPR010982">
    <property type="entry name" value="Lambda_DNA-bd_dom_sf"/>
</dbReference>
<dbReference type="SUPFAM" id="SSF53822">
    <property type="entry name" value="Periplasmic binding protein-like I"/>
    <property type="match status" value="1"/>
</dbReference>
<dbReference type="RefSeq" id="WP_011644667.1">
    <property type="nucleotide sequence ID" value="NC_008347.1"/>
</dbReference>
<evidence type="ECO:0000313" key="6">
    <source>
        <dbReference type="Proteomes" id="UP000001964"/>
    </source>
</evidence>
<dbReference type="PROSITE" id="PS00356">
    <property type="entry name" value="HTH_LACI_1"/>
    <property type="match status" value="1"/>
</dbReference>
<dbReference type="PROSITE" id="PS50932">
    <property type="entry name" value="HTH_LACI_2"/>
    <property type="match status" value="1"/>
</dbReference>
<dbReference type="PANTHER" id="PTHR30146:SF120">
    <property type="entry name" value="ALANINE RACEMASE"/>
    <property type="match status" value="1"/>
</dbReference>
<evidence type="ECO:0000256" key="2">
    <source>
        <dbReference type="ARBA" id="ARBA00023125"/>
    </source>
</evidence>
<dbReference type="CDD" id="cd01392">
    <property type="entry name" value="HTH_LacI"/>
    <property type="match status" value="1"/>
</dbReference>
<dbReference type="SUPFAM" id="SSF47413">
    <property type="entry name" value="lambda repressor-like DNA-binding domains"/>
    <property type="match status" value="1"/>
</dbReference>
<dbReference type="STRING" id="394221.Mmar10_2737"/>
<dbReference type="InterPro" id="IPR028082">
    <property type="entry name" value="Peripla_BP_I"/>
</dbReference>
<dbReference type="Gene3D" id="1.10.260.40">
    <property type="entry name" value="lambda repressor-like DNA-binding domains"/>
    <property type="match status" value="1"/>
</dbReference>
<accession>Q0AL20</accession>
<dbReference type="EMBL" id="CP000449">
    <property type="protein sequence ID" value="ABI67023.1"/>
    <property type="molecule type" value="Genomic_DNA"/>
</dbReference>
<dbReference type="SMART" id="SM00354">
    <property type="entry name" value="HTH_LACI"/>
    <property type="match status" value="1"/>
</dbReference>
<proteinExistence type="predicted"/>
<reference evidence="5 6" key="1">
    <citation type="submission" date="2006-08" db="EMBL/GenBank/DDBJ databases">
        <title>Complete sequence of Maricaulis maris MCS10.</title>
        <authorList>
            <consortium name="US DOE Joint Genome Institute"/>
            <person name="Copeland A."/>
            <person name="Lucas S."/>
            <person name="Lapidus A."/>
            <person name="Barry K."/>
            <person name="Detter J.C."/>
            <person name="Glavina del Rio T."/>
            <person name="Hammon N."/>
            <person name="Israni S."/>
            <person name="Dalin E."/>
            <person name="Tice H."/>
            <person name="Pitluck S."/>
            <person name="Saunders E."/>
            <person name="Brettin T."/>
            <person name="Bruce D."/>
            <person name="Han C."/>
            <person name="Tapia R."/>
            <person name="Gilna P."/>
            <person name="Schmutz J."/>
            <person name="Larimer F."/>
            <person name="Land M."/>
            <person name="Hauser L."/>
            <person name="Kyrpides N."/>
            <person name="Mikhailova N."/>
            <person name="Viollier P."/>
            <person name="Stephens C."/>
            <person name="Richardson P."/>
        </authorList>
    </citation>
    <scope>NUCLEOTIDE SEQUENCE [LARGE SCALE GENOMIC DNA]</scope>
    <source>
        <strain evidence="5 6">MCS10</strain>
    </source>
</reference>
<gene>
    <name evidence="5" type="ordered locus">Mmar10_2737</name>
</gene>
<name>Q0AL20_MARMM</name>
<feature type="domain" description="HTH lacI-type" evidence="4">
    <location>
        <begin position="6"/>
        <end position="49"/>
    </location>
</feature>
<keyword evidence="1" id="KW-0805">Transcription regulation</keyword>
<dbReference type="HOGENOM" id="CLU_037628_6_2_5"/>
<dbReference type="eggNOG" id="COG1609">
    <property type="taxonomic scope" value="Bacteria"/>
</dbReference>
<sequence>MSKKPTRLEDLAQRAGVSVSTASRALNDSPSVNMRTKQAIWKLARELDYPFRRHMPAGPIGAKATISIVVPRPQGRDTRLSDPFFFELLTGVGDAARERECDVHISHVAPASYDDLHMAMTTHRADGVIFVGQSNLHGAFNRLAETEKRFVVWGAELPEQRYCSVGSDNVTGGRRATQHLIRLGREKIVFLGQSDAPEVMQRFRGYRDALLAAGLQADDDLVIPSHFDIESAEASVEALIKNGVPFDGIIAASDVVAFGALRALQLAGVSVPGDVSVVGYDNVSFSRYSRPALTTVDQDMVAAGRLMLSKLLDFRGPQARRSERLATDLIIRESCGG</sequence>
<keyword evidence="6" id="KW-1185">Reference proteome</keyword>
<evidence type="ECO:0000313" key="5">
    <source>
        <dbReference type="EMBL" id="ABI67023.1"/>
    </source>
</evidence>
<evidence type="ECO:0000256" key="3">
    <source>
        <dbReference type="ARBA" id="ARBA00023163"/>
    </source>
</evidence>